<keyword evidence="10 11" id="KW-0804">Transcription</keyword>
<comment type="PTM">
    <text evidence="11">The Fe-S cluster can be nitrosylated by nitric oxide (NO).</text>
</comment>
<feature type="binding site" evidence="11">
    <location>
        <position position="77"/>
    </location>
    <ligand>
        <name>[4Fe-4S] cluster</name>
        <dbReference type="ChEBI" id="CHEBI:49883"/>
    </ligand>
</feature>
<dbReference type="RefSeq" id="WP_152196292.1">
    <property type="nucleotide sequence ID" value="NZ_VUKD01000005.1"/>
</dbReference>
<dbReference type="Pfam" id="PF02467">
    <property type="entry name" value="Whib"/>
    <property type="match status" value="1"/>
</dbReference>
<comment type="caution">
    <text evidence="13">The sequence shown here is derived from an EMBL/GenBank/DDBJ whole genome shotgun (WGS) entry which is preliminary data.</text>
</comment>
<evidence type="ECO:0000313" key="14">
    <source>
        <dbReference type="Proteomes" id="UP000437709"/>
    </source>
</evidence>
<evidence type="ECO:0000256" key="3">
    <source>
        <dbReference type="ARBA" id="ARBA00022485"/>
    </source>
</evidence>
<comment type="PTM">
    <text evidence="11">Upon Fe-S cluster removal intramolecular disulfide bonds are formed.</text>
</comment>
<keyword evidence="4 11" id="KW-0479">Metal-binding</keyword>
<keyword evidence="6 11" id="KW-0411">Iron-sulfur</keyword>
<dbReference type="GO" id="GO:0005737">
    <property type="term" value="C:cytoplasm"/>
    <property type="evidence" value="ECO:0007669"/>
    <property type="project" value="UniProtKB-SubCell"/>
</dbReference>
<evidence type="ECO:0000256" key="6">
    <source>
        <dbReference type="ARBA" id="ARBA00023014"/>
    </source>
</evidence>
<keyword evidence="3 11" id="KW-0004">4Fe-4S</keyword>
<evidence type="ECO:0000256" key="5">
    <source>
        <dbReference type="ARBA" id="ARBA00023004"/>
    </source>
</evidence>
<comment type="similarity">
    <text evidence="2 11">Belongs to the WhiB family.</text>
</comment>
<reference evidence="13 14" key="1">
    <citation type="submission" date="2019-10" db="EMBL/GenBank/DDBJ databases">
        <title>Georgenia wutianyii sp. nov. and Georgenia yuyongxinii sp. nov. isolated from plateau pika (Ochotona curzoniae) in the Qinghai-Tibet plateau of China.</title>
        <authorList>
            <person name="Tian Z."/>
        </authorList>
    </citation>
    <scope>NUCLEOTIDE SEQUENCE [LARGE SCALE GENOMIC DNA]</scope>
    <source>
        <strain evidence="13 14">JCM 19765</strain>
    </source>
</reference>
<evidence type="ECO:0000256" key="2">
    <source>
        <dbReference type="ARBA" id="ARBA00006597"/>
    </source>
</evidence>
<comment type="function">
    <text evidence="11">Acts as a transcriptional regulator. Probably redox-responsive. The apo- but not holo-form probably binds DNA.</text>
</comment>
<dbReference type="AlphaFoldDB" id="A0A6N7EN76"/>
<keyword evidence="5 11" id="KW-0408">Iron</keyword>
<dbReference type="Proteomes" id="UP000437709">
    <property type="component" value="Unassembled WGS sequence"/>
</dbReference>
<feature type="binding site" evidence="11">
    <location>
        <position position="53"/>
    </location>
    <ligand>
        <name>[4Fe-4S] cluster</name>
        <dbReference type="ChEBI" id="CHEBI:49883"/>
    </ligand>
</feature>
<keyword evidence="8 11" id="KW-0238">DNA-binding</keyword>
<evidence type="ECO:0000259" key="12">
    <source>
        <dbReference type="PROSITE" id="PS51674"/>
    </source>
</evidence>
<dbReference type="GO" id="GO:0045892">
    <property type="term" value="P:negative regulation of DNA-templated transcription"/>
    <property type="evidence" value="ECO:0007669"/>
    <property type="project" value="TreeGrafter"/>
</dbReference>
<dbReference type="GO" id="GO:0047134">
    <property type="term" value="F:protein-disulfide reductase [NAD(P)H] activity"/>
    <property type="evidence" value="ECO:0007669"/>
    <property type="project" value="TreeGrafter"/>
</dbReference>
<dbReference type="GO" id="GO:0003677">
    <property type="term" value="F:DNA binding"/>
    <property type="evidence" value="ECO:0007669"/>
    <property type="project" value="UniProtKB-UniRule"/>
</dbReference>
<evidence type="ECO:0000256" key="9">
    <source>
        <dbReference type="ARBA" id="ARBA00023157"/>
    </source>
</evidence>
<dbReference type="GO" id="GO:0051539">
    <property type="term" value="F:4 iron, 4 sulfur cluster binding"/>
    <property type="evidence" value="ECO:0007669"/>
    <property type="project" value="UniProtKB-UniRule"/>
</dbReference>
<evidence type="ECO:0000256" key="8">
    <source>
        <dbReference type="ARBA" id="ARBA00023125"/>
    </source>
</evidence>
<keyword evidence="14" id="KW-1185">Reference proteome</keyword>
<dbReference type="GO" id="GO:0046872">
    <property type="term" value="F:metal ion binding"/>
    <property type="evidence" value="ECO:0007669"/>
    <property type="project" value="UniProtKB-KW"/>
</dbReference>
<feature type="binding site" evidence="11">
    <location>
        <position position="86"/>
    </location>
    <ligand>
        <name>[4Fe-4S] cluster</name>
        <dbReference type="ChEBI" id="CHEBI:49883"/>
    </ligand>
</feature>
<evidence type="ECO:0000256" key="10">
    <source>
        <dbReference type="ARBA" id="ARBA00023163"/>
    </source>
</evidence>
<accession>A0A6N7EN76</accession>
<proteinExistence type="inferred from homology"/>
<evidence type="ECO:0000256" key="4">
    <source>
        <dbReference type="ARBA" id="ARBA00022723"/>
    </source>
</evidence>
<sequence>MQLTALLDQISQGSSVSWPATPSAHTAEVPYAVESGWGVLATPAATGAAATPCQSAENSDLWFAERTADVEQAKALCRSCPVREACLAGALDRAEPWGVWGGEVFVDGVVVARKRGRGRPRKDEAAA</sequence>
<dbReference type="PANTHER" id="PTHR38839:SF2">
    <property type="entry name" value="TRANSCRIPTIONAL REGULATOR WHIB7-RELATED"/>
    <property type="match status" value="1"/>
</dbReference>
<keyword evidence="9 11" id="KW-1015">Disulfide bond</keyword>
<organism evidence="13 14">
    <name type="scientific">Georgenia subflava</name>
    <dbReference type="NCBI Taxonomy" id="1622177"/>
    <lineage>
        <taxon>Bacteria</taxon>
        <taxon>Bacillati</taxon>
        <taxon>Actinomycetota</taxon>
        <taxon>Actinomycetes</taxon>
        <taxon>Micrococcales</taxon>
        <taxon>Bogoriellaceae</taxon>
        <taxon>Georgenia</taxon>
    </lineage>
</organism>
<protein>
    <recommendedName>
        <fullName evidence="11">Transcriptional regulator WhiB</fullName>
    </recommendedName>
</protein>
<evidence type="ECO:0000256" key="7">
    <source>
        <dbReference type="ARBA" id="ARBA00023015"/>
    </source>
</evidence>
<dbReference type="HAMAP" id="MF_01479">
    <property type="entry name" value="WhiB"/>
    <property type="match status" value="1"/>
</dbReference>
<comment type="cofactor">
    <cofactor evidence="11">
        <name>[4Fe-4S] cluster</name>
        <dbReference type="ChEBI" id="CHEBI:49883"/>
    </cofactor>
    <text evidence="11">Binds 1 [4Fe-4S] cluster per subunit. Following nitrosylation of the [4Fe-4S] cluster binds 1 [4Fe-8(NO)] cluster per subunit.</text>
</comment>
<evidence type="ECO:0000256" key="1">
    <source>
        <dbReference type="ARBA" id="ARBA00004496"/>
    </source>
</evidence>
<dbReference type="PROSITE" id="PS51674">
    <property type="entry name" value="4FE4S_WBL"/>
    <property type="match status" value="1"/>
</dbReference>
<keyword evidence="7 11" id="KW-0805">Transcription regulation</keyword>
<evidence type="ECO:0000313" key="13">
    <source>
        <dbReference type="EMBL" id="MPV38327.1"/>
    </source>
</evidence>
<feature type="domain" description="4Fe-4S Wbl-type" evidence="12">
    <location>
        <begin position="52"/>
        <end position="110"/>
    </location>
</feature>
<dbReference type="InterPro" id="IPR034768">
    <property type="entry name" value="4FE4S_WBL"/>
</dbReference>
<dbReference type="InterPro" id="IPR003482">
    <property type="entry name" value="Whib"/>
</dbReference>
<dbReference type="PANTHER" id="PTHR38839">
    <property type="entry name" value="TRANSCRIPTIONAL REGULATOR WHID-RELATED"/>
    <property type="match status" value="1"/>
</dbReference>
<name>A0A6N7EN76_9MICO</name>
<feature type="binding site" evidence="11">
    <location>
        <position position="80"/>
    </location>
    <ligand>
        <name>[4Fe-4S] cluster</name>
        <dbReference type="ChEBI" id="CHEBI:49883"/>
    </ligand>
</feature>
<comment type="subcellular location">
    <subcellularLocation>
        <location evidence="1 11">Cytoplasm</location>
    </subcellularLocation>
</comment>
<dbReference type="EMBL" id="WHPC01000074">
    <property type="protein sequence ID" value="MPV38327.1"/>
    <property type="molecule type" value="Genomic_DNA"/>
</dbReference>
<dbReference type="GO" id="GO:0035731">
    <property type="term" value="F:dinitrosyl-iron complex binding"/>
    <property type="evidence" value="ECO:0007669"/>
    <property type="project" value="UniProtKB-UniRule"/>
</dbReference>
<gene>
    <name evidence="11" type="primary">whiB</name>
    <name evidence="13" type="ORF">GB881_14970</name>
</gene>
<keyword evidence="11" id="KW-0963">Cytoplasm</keyword>
<evidence type="ECO:0000256" key="11">
    <source>
        <dbReference type="HAMAP-Rule" id="MF_01479"/>
    </source>
</evidence>
<dbReference type="GO" id="GO:0045454">
    <property type="term" value="P:cell redox homeostasis"/>
    <property type="evidence" value="ECO:0007669"/>
    <property type="project" value="TreeGrafter"/>
</dbReference>